<evidence type="ECO:0000256" key="7">
    <source>
        <dbReference type="PIRSR" id="PIRSR602129-50"/>
    </source>
</evidence>
<feature type="modified residue" description="N6-(pyridoxal phosphate)lysine" evidence="7">
    <location>
        <position position="196"/>
    </location>
</feature>
<evidence type="ECO:0000313" key="10">
    <source>
        <dbReference type="Proteomes" id="UP001215712"/>
    </source>
</evidence>
<comment type="similarity">
    <text evidence="2 8">Belongs to the group II decarboxylase family.</text>
</comment>
<dbReference type="InterPro" id="IPR015421">
    <property type="entry name" value="PyrdxlP-dep_Trfase_major"/>
</dbReference>
<dbReference type="EC" id="4.1.1.15" evidence="3"/>
<evidence type="ECO:0000256" key="4">
    <source>
        <dbReference type="ARBA" id="ARBA00022898"/>
    </source>
</evidence>
<comment type="caution">
    <text evidence="9">The sequence shown here is derived from an EMBL/GenBank/DDBJ whole genome shotgun (WGS) entry which is preliminary data.</text>
</comment>
<comment type="cofactor">
    <cofactor evidence="1 7 8">
        <name>pyridoxal 5'-phosphate</name>
        <dbReference type="ChEBI" id="CHEBI:597326"/>
    </cofactor>
</comment>
<keyword evidence="4 7" id="KW-0663">Pyridoxal phosphate</keyword>
<evidence type="ECO:0000256" key="5">
    <source>
        <dbReference type="ARBA" id="ARBA00023239"/>
    </source>
</evidence>
<dbReference type="PANTHER" id="PTHR43321">
    <property type="entry name" value="GLUTAMATE DECARBOXYLASE"/>
    <property type="match status" value="1"/>
</dbReference>
<dbReference type="AlphaFoldDB" id="A0AAD6HMA7"/>
<reference evidence="9" key="2">
    <citation type="submission" date="2023-01" db="EMBL/GenBank/DDBJ databases">
        <authorList>
            <person name="Petersen C."/>
        </authorList>
    </citation>
    <scope>NUCLEOTIDE SEQUENCE</scope>
    <source>
        <strain evidence="9">IBT 17514</strain>
    </source>
</reference>
<dbReference type="SUPFAM" id="SSF53383">
    <property type="entry name" value="PLP-dependent transferases"/>
    <property type="match status" value="1"/>
</dbReference>
<comment type="catalytic activity">
    <reaction evidence="6">
        <text>L-glutamate + H(+) = 4-aminobutanoate + CO2</text>
        <dbReference type="Rhea" id="RHEA:17785"/>
        <dbReference type="ChEBI" id="CHEBI:15378"/>
        <dbReference type="ChEBI" id="CHEBI:16526"/>
        <dbReference type="ChEBI" id="CHEBI:29985"/>
        <dbReference type="ChEBI" id="CHEBI:59888"/>
        <dbReference type="EC" id="4.1.1.15"/>
    </reaction>
</comment>
<sequence>MPNRKIYLIISGGIEFLFQSTNFVRFQESCISIIASLWNSPPGTNAFGSATTGSSEAVMLPGLAMKIKWQSQNLNRLNTQPNVIIGENAHICVKKFAEYFDIEARCVPVSRRTNFSLLCSIGVFVTIGTTLTGHYDPVEEISKMLDIYERDTGVDIPIHVDAVSGGFIAPFAPTSKSFVGDFRLPRVKSINASGHKYGQALLAVGWIIWREKEWIPSVLLLESSYLRGTQSAYTLSFSRSNIPVVSQYYQFNQQGMVGYSEKTNRYLRIARILSWELGKTGCFVCLSGVHLQEEIKGSYCQEGRPTINPGIPAAVFTLSNKAKKLYRNLHLANISDALHSMKFPVPNYTLKGWGDNGSDLEAMRIVLREELTLSVMQKMMDIIVAYLGNHEKDRAA</sequence>
<dbReference type="InterPro" id="IPR015424">
    <property type="entry name" value="PyrdxlP-dep_Trfase"/>
</dbReference>
<keyword evidence="10" id="KW-1185">Reference proteome</keyword>
<evidence type="ECO:0000256" key="1">
    <source>
        <dbReference type="ARBA" id="ARBA00001933"/>
    </source>
</evidence>
<evidence type="ECO:0000256" key="2">
    <source>
        <dbReference type="ARBA" id="ARBA00009533"/>
    </source>
</evidence>
<dbReference type="Pfam" id="PF00282">
    <property type="entry name" value="Pyridoxal_deC"/>
    <property type="match status" value="1"/>
</dbReference>
<dbReference type="GO" id="GO:0006538">
    <property type="term" value="P:L-glutamate catabolic process"/>
    <property type="evidence" value="ECO:0007669"/>
    <property type="project" value="TreeGrafter"/>
</dbReference>
<dbReference type="Proteomes" id="UP001215712">
    <property type="component" value="Unassembled WGS sequence"/>
</dbReference>
<evidence type="ECO:0000313" key="9">
    <source>
        <dbReference type="EMBL" id="KAJ5727054.1"/>
    </source>
</evidence>
<dbReference type="GO" id="GO:0004351">
    <property type="term" value="F:glutamate decarboxylase activity"/>
    <property type="evidence" value="ECO:0007669"/>
    <property type="project" value="UniProtKB-EC"/>
</dbReference>
<dbReference type="Gene3D" id="3.90.1150.160">
    <property type="match status" value="1"/>
</dbReference>
<protein>
    <recommendedName>
        <fullName evidence="3">glutamate decarboxylase</fullName>
        <ecNumber evidence="3">4.1.1.15</ecNumber>
    </recommendedName>
</protein>
<accession>A0AAD6HMA7</accession>
<evidence type="ECO:0000256" key="8">
    <source>
        <dbReference type="RuleBase" id="RU000382"/>
    </source>
</evidence>
<keyword evidence="5 8" id="KW-0456">Lyase</keyword>
<dbReference type="PANTHER" id="PTHR43321:SF3">
    <property type="entry name" value="GLUTAMATE DECARBOXYLASE"/>
    <property type="match status" value="1"/>
</dbReference>
<dbReference type="GO" id="GO:0030170">
    <property type="term" value="F:pyridoxal phosphate binding"/>
    <property type="evidence" value="ECO:0007669"/>
    <property type="project" value="InterPro"/>
</dbReference>
<proteinExistence type="inferred from homology"/>
<evidence type="ECO:0000256" key="6">
    <source>
        <dbReference type="ARBA" id="ARBA00048868"/>
    </source>
</evidence>
<dbReference type="GO" id="GO:0005829">
    <property type="term" value="C:cytosol"/>
    <property type="evidence" value="ECO:0007669"/>
    <property type="project" value="TreeGrafter"/>
</dbReference>
<dbReference type="EMBL" id="JAQJAN010000006">
    <property type="protein sequence ID" value="KAJ5727054.1"/>
    <property type="molecule type" value="Genomic_DNA"/>
</dbReference>
<gene>
    <name evidence="9" type="ORF">N7493_004874</name>
</gene>
<reference evidence="9" key="1">
    <citation type="journal article" date="2023" name="IMA Fungus">
        <title>Comparative genomic study of the Penicillium genus elucidates a diverse pangenome and 15 lateral gene transfer events.</title>
        <authorList>
            <person name="Petersen C."/>
            <person name="Sorensen T."/>
            <person name="Nielsen M.R."/>
            <person name="Sondergaard T.E."/>
            <person name="Sorensen J.L."/>
            <person name="Fitzpatrick D.A."/>
            <person name="Frisvad J.C."/>
            <person name="Nielsen K.L."/>
        </authorList>
    </citation>
    <scope>NUCLEOTIDE SEQUENCE</scope>
    <source>
        <strain evidence="9">IBT 17514</strain>
    </source>
</reference>
<name>A0AAD6HMA7_9EURO</name>
<dbReference type="Gene3D" id="3.40.640.10">
    <property type="entry name" value="Type I PLP-dependent aspartate aminotransferase-like (Major domain)"/>
    <property type="match status" value="1"/>
</dbReference>
<dbReference type="InterPro" id="IPR010107">
    <property type="entry name" value="Glutamate_decarboxylase"/>
</dbReference>
<evidence type="ECO:0000256" key="3">
    <source>
        <dbReference type="ARBA" id="ARBA00012421"/>
    </source>
</evidence>
<dbReference type="InterPro" id="IPR002129">
    <property type="entry name" value="PyrdxlP-dep_de-COase"/>
</dbReference>
<organism evidence="9 10">
    <name type="scientific">Penicillium malachiteum</name>
    <dbReference type="NCBI Taxonomy" id="1324776"/>
    <lineage>
        <taxon>Eukaryota</taxon>
        <taxon>Fungi</taxon>
        <taxon>Dikarya</taxon>
        <taxon>Ascomycota</taxon>
        <taxon>Pezizomycotina</taxon>
        <taxon>Eurotiomycetes</taxon>
        <taxon>Eurotiomycetidae</taxon>
        <taxon>Eurotiales</taxon>
        <taxon>Aspergillaceae</taxon>
        <taxon>Penicillium</taxon>
    </lineage>
</organism>